<keyword evidence="3" id="KW-1185">Reference proteome</keyword>
<dbReference type="Proteomes" id="UP000505210">
    <property type="component" value="Chromosome"/>
</dbReference>
<reference evidence="2 3" key="1">
    <citation type="submission" date="2020-05" db="EMBL/GenBank/DDBJ databases">
        <title>Complete genome sequence of of a novel Thermoleptolyngbya strain isolated from hot springs of Ganzi, Sichuan China.</title>
        <authorList>
            <person name="Tang J."/>
            <person name="Daroch M."/>
            <person name="Li L."/>
            <person name="Waleron K."/>
            <person name="Waleron M."/>
            <person name="Waleron M."/>
        </authorList>
    </citation>
    <scope>NUCLEOTIDE SEQUENCE [LARGE SCALE GENOMIC DNA]</scope>
    <source>
        <strain evidence="2 3">PKUAC-SCTA183</strain>
    </source>
</reference>
<accession>A0A6M8BE51</accession>
<dbReference type="EMBL" id="CP053661">
    <property type="protein sequence ID" value="QKD81901.1"/>
    <property type="molecule type" value="Genomic_DNA"/>
</dbReference>
<dbReference type="KEGG" id="theu:HPC62_06525"/>
<sequence>MSLRQFLSEPEENQSSDSSGALSVFSPVLPLFRRIPPERVGLCGEFDYDGLSKRVEHCFRQHCRETDLLGLRVSQRGAIVLLTGRFSSPRVKHELVALALGVDGAVGVEVNGETIFPPLRTCHLSVPASLHRAG</sequence>
<gene>
    <name evidence="2" type="ORF">HPC62_06525</name>
</gene>
<organism evidence="2 3">
    <name type="scientific">Thermoleptolyngbya sichuanensis A183</name>
    <dbReference type="NCBI Taxonomy" id="2737172"/>
    <lineage>
        <taxon>Bacteria</taxon>
        <taxon>Bacillati</taxon>
        <taxon>Cyanobacteriota</taxon>
        <taxon>Cyanophyceae</taxon>
        <taxon>Oculatellales</taxon>
        <taxon>Oculatellaceae</taxon>
        <taxon>Thermoleptolyngbya</taxon>
        <taxon>Thermoleptolyngbya sichuanensis</taxon>
    </lineage>
</organism>
<protein>
    <recommendedName>
        <fullName evidence="4">BON domain-containing protein</fullName>
    </recommendedName>
</protein>
<proteinExistence type="predicted"/>
<dbReference type="AlphaFoldDB" id="A0A6M8BE51"/>
<evidence type="ECO:0000313" key="2">
    <source>
        <dbReference type="EMBL" id="QKD81901.1"/>
    </source>
</evidence>
<dbReference type="RefSeq" id="WP_172354287.1">
    <property type="nucleotide sequence ID" value="NZ_CP053661.1"/>
</dbReference>
<evidence type="ECO:0008006" key="4">
    <source>
        <dbReference type="Google" id="ProtNLM"/>
    </source>
</evidence>
<evidence type="ECO:0000313" key="3">
    <source>
        <dbReference type="Proteomes" id="UP000505210"/>
    </source>
</evidence>
<evidence type="ECO:0000256" key="1">
    <source>
        <dbReference type="SAM" id="MobiDB-lite"/>
    </source>
</evidence>
<feature type="region of interest" description="Disordered" evidence="1">
    <location>
        <begin position="1"/>
        <end position="20"/>
    </location>
</feature>
<name>A0A6M8BE51_9CYAN</name>